<evidence type="ECO:0000259" key="2">
    <source>
        <dbReference type="Pfam" id="PF00561"/>
    </source>
</evidence>
<dbReference type="InterPro" id="IPR029058">
    <property type="entry name" value="AB_hydrolase_fold"/>
</dbReference>
<dbReference type="RefSeq" id="WP_107750782.1">
    <property type="nucleotide sequence ID" value="NZ_QBKF01000002.1"/>
</dbReference>
<dbReference type="SUPFAM" id="SSF53474">
    <property type="entry name" value="alpha/beta-Hydrolases"/>
    <property type="match status" value="1"/>
</dbReference>
<comment type="caution">
    <text evidence="3">The sequence shown here is derived from an EMBL/GenBank/DDBJ whole genome shotgun (WGS) entry which is preliminary data.</text>
</comment>
<organism evidence="3 4">
    <name type="scientific">Pararhodobacter aggregans</name>
    <dbReference type="NCBI Taxonomy" id="404875"/>
    <lineage>
        <taxon>Bacteria</taxon>
        <taxon>Pseudomonadati</taxon>
        <taxon>Pseudomonadota</taxon>
        <taxon>Alphaproteobacteria</taxon>
        <taxon>Rhodobacterales</taxon>
        <taxon>Paracoccaceae</taxon>
        <taxon>Pararhodobacter</taxon>
    </lineage>
</organism>
<dbReference type="Gene3D" id="3.40.50.1820">
    <property type="entry name" value="alpha/beta hydrolase"/>
    <property type="match status" value="1"/>
</dbReference>
<dbReference type="InterPro" id="IPR000073">
    <property type="entry name" value="AB_hydrolase_1"/>
</dbReference>
<gene>
    <name evidence="3" type="ORF">DDE23_04460</name>
</gene>
<dbReference type="OrthoDB" id="880990at2"/>
<feature type="chain" id="PRO_5015631474" description="AB hydrolase-1 domain-containing protein" evidence="1">
    <location>
        <begin position="27"/>
        <end position="254"/>
    </location>
</feature>
<keyword evidence="4" id="KW-1185">Reference proteome</keyword>
<evidence type="ECO:0000313" key="4">
    <source>
        <dbReference type="Proteomes" id="UP000244810"/>
    </source>
</evidence>
<evidence type="ECO:0000256" key="1">
    <source>
        <dbReference type="SAM" id="SignalP"/>
    </source>
</evidence>
<protein>
    <recommendedName>
        <fullName evidence="2">AB hydrolase-1 domain-containing protein</fullName>
    </recommendedName>
</protein>
<evidence type="ECO:0000313" key="3">
    <source>
        <dbReference type="EMBL" id="PVE48331.1"/>
    </source>
</evidence>
<accession>A0A2T7UUR5</accession>
<dbReference type="EMBL" id="QDDR01000002">
    <property type="protein sequence ID" value="PVE48331.1"/>
    <property type="molecule type" value="Genomic_DNA"/>
</dbReference>
<keyword evidence="1" id="KW-0732">Signal</keyword>
<reference evidence="3 4" key="1">
    <citation type="journal article" date="2011" name="Syst. Appl. Microbiol.">
        <title>Defluviimonas denitrificans gen. nov., sp. nov., and Pararhodobacter aggregans gen. nov., sp. nov., non-phototrophic Rhodobacteraceae from the biofilter of a marine aquaculture.</title>
        <authorList>
            <person name="Foesel B.U."/>
            <person name="Drake H.L."/>
            <person name="Schramm A."/>
        </authorList>
    </citation>
    <scope>NUCLEOTIDE SEQUENCE [LARGE SCALE GENOMIC DNA]</scope>
    <source>
        <strain evidence="3 4">D1-19</strain>
    </source>
</reference>
<dbReference type="Proteomes" id="UP000244810">
    <property type="component" value="Unassembled WGS sequence"/>
</dbReference>
<dbReference type="Pfam" id="PF00561">
    <property type="entry name" value="Abhydrolase_1"/>
    <property type="match status" value="1"/>
</dbReference>
<dbReference type="AlphaFoldDB" id="A0A2T7UUR5"/>
<feature type="signal peptide" evidence="1">
    <location>
        <begin position="1"/>
        <end position="26"/>
    </location>
</feature>
<feature type="domain" description="AB hydrolase-1" evidence="2">
    <location>
        <begin position="44"/>
        <end position="159"/>
    </location>
</feature>
<sequence>MRIASQRLAFLLAAVVTLAFASLASAQIPGPLAGSIFGSGQRALVVVLHGDLSNGRDATYHRGFAEDIARRHSDVTAVALIRPGYSGGRGLQSAGSNNNRRDHYTRTNNDLVAESIRALQRATGARRVIVVGHSGGAAQVGAIIGRFPQLVDSAVLVSCPCDIGRWRSMRGRSAWQNSESPSQFASRVSRSTRVIAVVGANDSNTAPALSQDYVAALQARGVPAGMMLVRGASHDFNGSLRSAALSAVEAEIQR</sequence>
<name>A0A2T7UUR5_9RHOB</name>
<proteinExistence type="predicted"/>